<dbReference type="PANTHER" id="PTHR30199:SF0">
    <property type="entry name" value="INNER MEMBRANE PROTEIN YDCO"/>
    <property type="match status" value="1"/>
</dbReference>
<organism evidence="2 3">
    <name type="scientific">Hwanghaeella grinnelliae</name>
    <dbReference type="NCBI Taxonomy" id="2500179"/>
    <lineage>
        <taxon>Bacteria</taxon>
        <taxon>Pseudomonadati</taxon>
        <taxon>Pseudomonadota</taxon>
        <taxon>Alphaproteobacteria</taxon>
        <taxon>Rhodospirillales</taxon>
        <taxon>Rhodospirillaceae</taxon>
        <taxon>Hwanghaeella</taxon>
    </lineage>
</organism>
<feature type="transmembrane region" description="Helical" evidence="1">
    <location>
        <begin position="47"/>
        <end position="64"/>
    </location>
</feature>
<feature type="transmembrane region" description="Helical" evidence="1">
    <location>
        <begin position="125"/>
        <end position="143"/>
    </location>
</feature>
<keyword evidence="1" id="KW-0472">Membrane</keyword>
<feature type="transmembrane region" description="Helical" evidence="1">
    <location>
        <begin position="97"/>
        <end position="118"/>
    </location>
</feature>
<dbReference type="GO" id="GO:0005886">
    <property type="term" value="C:plasma membrane"/>
    <property type="evidence" value="ECO:0007669"/>
    <property type="project" value="TreeGrafter"/>
</dbReference>
<feature type="transmembrane region" description="Helical" evidence="1">
    <location>
        <begin position="175"/>
        <end position="192"/>
    </location>
</feature>
<dbReference type="OrthoDB" id="9792424at2"/>
<feature type="transmembrane region" description="Helical" evidence="1">
    <location>
        <begin position="340"/>
        <end position="359"/>
    </location>
</feature>
<dbReference type="Pfam" id="PF03594">
    <property type="entry name" value="BenE"/>
    <property type="match status" value="1"/>
</dbReference>
<feature type="transmembrane region" description="Helical" evidence="1">
    <location>
        <begin position="149"/>
        <end position="168"/>
    </location>
</feature>
<feature type="transmembrane region" description="Helical" evidence="1">
    <location>
        <begin position="12"/>
        <end position="35"/>
    </location>
</feature>
<accession>A0A3S2Z8X3</accession>
<evidence type="ECO:0000313" key="2">
    <source>
        <dbReference type="EMBL" id="RVU36420.1"/>
    </source>
</evidence>
<keyword evidence="1" id="KW-0812">Transmembrane</keyword>
<comment type="caution">
    <text evidence="2">The sequence shown here is derived from an EMBL/GenBank/DDBJ whole genome shotgun (WGS) entry which is preliminary data.</text>
</comment>
<reference evidence="3" key="1">
    <citation type="submission" date="2019-01" db="EMBL/GenBank/DDBJ databases">
        <title>Gri0909 isolated from a small marine red alga.</title>
        <authorList>
            <person name="Kim J."/>
            <person name="Jeong S.E."/>
            <person name="Jeon C.O."/>
        </authorList>
    </citation>
    <scope>NUCLEOTIDE SEQUENCE [LARGE SCALE GENOMIC DNA]</scope>
    <source>
        <strain evidence="3">Gri0909</strain>
    </source>
</reference>
<keyword evidence="3" id="KW-1185">Reference proteome</keyword>
<proteinExistence type="predicted"/>
<dbReference type="GO" id="GO:0042925">
    <property type="term" value="F:benzoate transmembrane transporter activity"/>
    <property type="evidence" value="ECO:0007669"/>
    <property type="project" value="InterPro"/>
</dbReference>
<evidence type="ECO:0000313" key="3">
    <source>
        <dbReference type="Proteomes" id="UP000287447"/>
    </source>
</evidence>
<feature type="transmembrane region" description="Helical" evidence="1">
    <location>
        <begin position="71"/>
        <end position="91"/>
    </location>
</feature>
<dbReference type="PANTHER" id="PTHR30199">
    <property type="entry name" value="MFS FAMILY TRANSPORTER, PREDICTED SUBSTRATE BENZOATE"/>
    <property type="match status" value="1"/>
</dbReference>
<gene>
    <name evidence="2" type="ORF">EOI86_14545</name>
</gene>
<dbReference type="EMBL" id="SADE01000002">
    <property type="protein sequence ID" value="RVU36420.1"/>
    <property type="molecule type" value="Genomic_DNA"/>
</dbReference>
<feature type="transmembrane region" description="Helical" evidence="1">
    <location>
        <begin position="315"/>
        <end position="333"/>
    </location>
</feature>
<keyword evidence="1" id="KW-1133">Transmembrane helix</keyword>
<name>A0A3S2Z8X3_9PROT</name>
<dbReference type="Proteomes" id="UP000287447">
    <property type="component" value="Unassembled WGS sequence"/>
</dbReference>
<dbReference type="InterPro" id="IPR004711">
    <property type="entry name" value="Benzoate_Transporter"/>
</dbReference>
<protein>
    <submittedName>
        <fullName evidence="2">Benzoate transporter</fullName>
    </submittedName>
</protein>
<sequence length="395" mass="41032">MQVFKDLSPQLISNAFVAFLFAASGPVAIILSVGAGGRLTSEELSSWIFGVFIVNGLMTIFFCLKYRQPLAFFWTIPGTVLIGPALDHLTFPQVVGAFLATGVFMAVLGMSGVVGRLMKAAPMPIVMGMVAGVFMKFGLDWIGALRDDAAIAIPMTAAFIALSAIPHLAKVMPPLIGALIVGVAAWGIAHGFDVDLAGSVAHVGLPTLQIPVFSLQAMIELVVPLAITVLVVQNAQGVAILKAAGHEPPVNSIATACGIGSIIAGMVGSASSCLTGPANAIISADGAREKHYAAGVVVGLLALPFGLAAPIFTKFMLAAPAAFIASLAGLAMLRVLQMAFMTAFQGRFIFGALITFLVTVSDLTLFNIGAAFWGLVFGVIASWLLERNDFKTLAE</sequence>
<feature type="transmembrane region" description="Helical" evidence="1">
    <location>
        <begin position="212"/>
        <end position="232"/>
    </location>
</feature>
<dbReference type="RefSeq" id="WP_127765896.1">
    <property type="nucleotide sequence ID" value="NZ_SADE01000002.1"/>
</dbReference>
<feature type="transmembrane region" description="Helical" evidence="1">
    <location>
        <begin position="365"/>
        <end position="385"/>
    </location>
</feature>
<feature type="transmembrane region" description="Helical" evidence="1">
    <location>
        <begin position="292"/>
        <end position="309"/>
    </location>
</feature>
<evidence type="ECO:0000256" key="1">
    <source>
        <dbReference type="SAM" id="Phobius"/>
    </source>
</evidence>
<dbReference type="AlphaFoldDB" id="A0A3S2Z8X3"/>